<name>A0A5B7JJD5_PORTR</name>
<sequence length="120" mass="13670">MEEITTSILHDWTYTHICDHRTQIVLARFRIGYTYLTQRYMLTRDPQPYCDDCLVPLTVRHLLVECSSLIDLRHRYFYQYRGRDSGSMDRRLKKGGGGGGGGRLRTACLKPAAVSGAALS</sequence>
<dbReference type="EMBL" id="VSRR010093732">
    <property type="protein sequence ID" value="MPC93138.1"/>
    <property type="molecule type" value="Genomic_DNA"/>
</dbReference>
<organism evidence="1 2">
    <name type="scientific">Portunus trituberculatus</name>
    <name type="common">Swimming crab</name>
    <name type="synonym">Neptunus trituberculatus</name>
    <dbReference type="NCBI Taxonomy" id="210409"/>
    <lineage>
        <taxon>Eukaryota</taxon>
        <taxon>Metazoa</taxon>
        <taxon>Ecdysozoa</taxon>
        <taxon>Arthropoda</taxon>
        <taxon>Crustacea</taxon>
        <taxon>Multicrustacea</taxon>
        <taxon>Malacostraca</taxon>
        <taxon>Eumalacostraca</taxon>
        <taxon>Eucarida</taxon>
        <taxon>Decapoda</taxon>
        <taxon>Pleocyemata</taxon>
        <taxon>Brachyura</taxon>
        <taxon>Eubrachyura</taxon>
        <taxon>Portunoidea</taxon>
        <taxon>Portunidae</taxon>
        <taxon>Portuninae</taxon>
        <taxon>Portunus</taxon>
    </lineage>
</organism>
<evidence type="ECO:0000313" key="1">
    <source>
        <dbReference type="EMBL" id="MPC93138.1"/>
    </source>
</evidence>
<gene>
    <name evidence="1" type="ORF">E2C01_088260</name>
</gene>
<accession>A0A5B7JJD5</accession>
<protein>
    <submittedName>
        <fullName evidence="1">Uncharacterized protein</fullName>
    </submittedName>
</protein>
<dbReference type="AlphaFoldDB" id="A0A5B7JJD5"/>
<evidence type="ECO:0000313" key="2">
    <source>
        <dbReference type="Proteomes" id="UP000324222"/>
    </source>
</evidence>
<keyword evidence="2" id="KW-1185">Reference proteome</keyword>
<comment type="caution">
    <text evidence="1">The sequence shown here is derived from an EMBL/GenBank/DDBJ whole genome shotgun (WGS) entry which is preliminary data.</text>
</comment>
<proteinExistence type="predicted"/>
<reference evidence="1 2" key="1">
    <citation type="submission" date="2019-05" db="EMBL/GenBank/DDBJ databases">
        <title>Another draft genome of Portunus trituberculatus and its Hox gene families provides insights of decapod evolution.</title>
        <authorList>
            <person name="Jeong J.-H."/>
            <person name="Song I."/>
            <person name="Kim S."/>
            <person name="Choi T."/>
            <person name="Kim D."/>
            <person name="Ryu S."/>
            <person name="Kim W."/>
        </authorList>
    </citation>
    <scope>NUCLEOTIDE SEQUENCE [LARGE SCALE GENOMIC DNA]</scope>
    <source>
        <tissue evidence="1">Muscle</tissue>
    </source>
</reference>
<dbReference type="Proteomes" id="UP000324222">
    <property type="component" value="Unassembled WGS sequence"/>
</dbReference>